<dbReference type="Proteomes" id="UP000700596">
    <property type="component" value="Unassembled WGS sequence"/>
</dbReference>
<reference evidence="2" key="1">
    <citation type="journal article" date="2021" name="Nat. Commun.">
        <title>Genetic determinants of endophytism in the Arabidopsis root mycobiome.</title>
        <authorList>
            <person name="Mesny F."/>
            <person name="Miyauchi S."/>
            <person name="Thiergart T."/>
            <person name="Pickel B."/>
            <person name="Atanasova L."/>
            <person name="Karlsson M."/>
            <person name="Huettel B."/>
            <person name="Barry K.W."/>
            <person name="Haridas S."/>
            <person name="Chen C."/>
            <person name="Bauer D."/>
            <person name="Andreopoulos W."/>
            <person name="Pangilinan J."/>
            <person name="LaButti K."/>
            <person name="Riley R."/>
            <person name="Lipzen A."/>
            <person name="Clum A."/>
            <person name="Drula E."/>
            <person name="Henrissat B."/>
            <person name="Kohler A."/>
            <person name="Grigoriev I.V."/>
            <person name="Martin F.M."/>
            <person name="Hacquard S."/>
        </authorList>
    </citation>
    <scope>NUCLEOTIDE SEQUENCE</scope>
    <source>
        <strain evidence="2">MPI-CAGE-CH-0243</strain>
    </source>
</reference>
<comment type="caution">
    <text evidence="2">The sequence shown here is derived from an EMBL/GenBank/DDBJ whole genome shotgun (WGS) entry which is preliminary data.</text>
</comment>
<dbReference type="EMBL" id="JAGMWT010000021">
    <property type="protein sequence ID" value="KAH7112565.1"/>
    <property type="molecule type" value="Genomic_DNA"/>
</dbReference>
<keyword evidence="3" id="KW-1185">Reference proteome</keyword>
<dbReference type="AlphaFoldDB" id="A0A9P9IAL2"/>
<proteinExistence type="predicted"/>
<evidence type="ECO:0000313" key="3">
    <source>
        <dbReference type="Proteomes" id="UP000700596"/>
    </source>
</evidence>
<keyword evidence="1" id="KW-1133">Transmembrane helix</keyword>
<gene>
    <name evidence="2" type="ORF">B0J11DRAFT_585529</name>
</gene>
<keyword evidence="1" id="KW-0472">Membrane</keyword>
<accession>A0A9P9IAL2</accession>
<name>A0A9P9IAL2_9PLEO</name>
<protein>
    <submittedName>
        <fullName evidence="2">Uncharacterized protein</fullName>
    </submittedName>
</protein>
<keyword evidence="1" id="KW-0812">Transmembrane</keyword>
<evidence type="ECO:0000256" key="1">
    <source>
        <dbReference type="SAM" id="Phobius"/>
    </source>
</evidence>
<sequence length="173" mass="18968">MAPMIAPQRPALTGVDFPSVITISTPTPTSTSKVTSQPTSDEIFIVRTSSIDTAFPTPIITSIPTSSSTFASTFSPTPTLISQAPVLSTSVPSFPAPFAPIVRPPEEKPFISISTAFILFAVILWATILGKMYYELFWVDTEDEAKTLARERELREVSMEIEMMDFKTKEISV</sequence>
<evidence type="ECO:0000313" key="2">
    <source>
        <dbReference type="EMBL" id="KAH7112565.1"/>
    </source>
</evidence>
<feature type="transmembrane region" description="Helical" evidence="1">
    <location>
        <begin position="110"/>
        <end position="128"/>
    </location>
</feature>
<organism evidence="2 3">
    <name type="scientific">Dendryphion nanum</name>
    <dbReference type="NCBI Taxonomy" id="256645"/>
    <lineage>
        <taxon>Eukaryota</taxon>
        <taxon>Fungi</taxon>
        <taxon>Dikarya</taxon>
        <taxon>Ascomycota</taxon>
        <taxon>Pezizomycotina</taxon>
        <taxon>Dothideomycetes</taxon>
        <taxon>Pleosporomycetidae</taxon>
        <taxon>Pleosporales</taxon>
        <taxon>Torulaceae</taxon>
        <taxon>Dendryphion</taxon>
    </lineage>
</organism>